<comment type="caution">
    <text evidence="3">The sequence shown here is derived from an EMBL/GenBank/DDBJ whole genome shotgun (WGS) entry which is preliminary data.</text>
</comment>
<protein>
    <recommendedName>
        <fullName evidence="2">Tyrosine specific protein phosphatases domain-containing protein</fullName>
    </recommendedName>
</protein>
<gene>
    <name evidence="3" type="ORF">AQ490_07900</name>
</gene>
<feature type="compositionally biased region" description="Basic and acidic residues" evidence="1">
    <location>
        <begin position="213"/>
        <end position="222"/>
    </location>
</feature>
<dbReference type="AlphaFoldDB" id="A0A0T6LNF2"/>
<dbReference type="Proteomes" id="UP000050867">
    <property type="component" value="Unassembled WGS sequence"/>
</dbReference>
<dbReference type="STRING" id="76728.AQ490_07900"/>
<organism evidence="3 4">
    <name type="scientific">Wenjunlia vitaminophila</name>
    <name type="common">Streptomyces vitaminophilus</name>
    <dbReference type="NCBI Taxonomy" id="76728"/>
    <lineage>
        <taxon>Bacteria</taxon>
        <taxon>Bacillati</taxon>
        <taxon>Actinomycetota</taxon>
        <taxon>Actinomycetes</taxon>
        <taxon>Kitasatosporales</taxon>
        <taxon>Streptomycetaceae</taxon>
        <taxon>Wenjunlia</taxon>
    </lineage>
</organism>
<dbReference type="InterPro" id="IPR029021">
    <property type="entry name" value="Prot-tyrosine_phosphatase-like"/>
</dbReference>
<dbReference type="PROSITE" id="PS50056">
    <property type="entry name" value="TYR_PHOSPHATASE_2"/>
    <property type="match status" value="1"/>
</dbReference>
<proteinExistence type="predicted"/>
<dbReference type="EMBL" id="LLZU01000037">
    <property type="protein sequence ID" value="KRV47375.1"/>
    <property type="molecule type" value="Genomic_DNA"/>
</dbReference>
<accession>A0A0T6LNF2</accession>
<reference evidence="3 4" key="1">
    <citation type="submission" date="2015-10" db="EMBL/GenBank/DDBJ databases">
        <title>Draft genome sequence of pyrrolomycin-producing Streptomyces vitaminophilus.</title>
        <authorList>
            <person name="Graham D.E."/>
            <person name="Mahan K.M."/>
            <person name="Klingeman D.M."/>
            <person name="Hettich R.L."/>
            <person name="Parry R.J."/>
        </authorList>
    </citation>
    <scope>NUCLEOTIDE SEQUENCE [LARGE SCALE GENOMIC DNA]</scope>
    <source>
        <strain evidence="3 4">ATCC 31673</strain>
    </source>
</reference>
<feature type="region of interest" description="Disordered" evidence="1">
    <location>
        <begin position="157"/>
        <end position="230"/>
    </location>
</feature>
<keyword evidence="4" id="KW-1185">Reference proteome</keyword>
<evidence type="ECO:0000313" key="4">
    <source>
        <dbReference type="Proteomes" id="UP000050867"/>
    </source>
</evidence>
<dbReference type="InterPro" id="IPR026893">
    <property type="entry name" value="Tyr/Ser_Pase_IphP-type"/>
</dbReference>
<sequence length="230" mass="24659">MAQTPSLNLVPVGSGALAVTHRPRLKLLPTFRTAGVTHLVTLLSRREGALVMRSAATAAGLEWIWVELADARQPPPRRQREIVAALTRLAKIIRTGATVVIHCSAGIHRTGMFTYALLRTCGLEPDEAMSTLTRLRGATAEGVGEQRLAWAEEWATTARSQGDATGGPASAATAQAGNSPRFTAETNDDQPSAENARTLPWGSLLSRTWTTPDGRRSREHSTHCPPLASL</sequence>
<dbReference type="SUPFAM" id="SSF52799">
    <property type="entry name" value="(Phosphotyrosine protein) phosphatases II"/>
    <property type="match status" value="1"/>
</dbReference>
<dbReference type="PROSITE" id="PS00383">
    <property type="entry name" value="TYR_PHOSPHATASE_1"/>
    <property type="match status" value="1"/>
</dbReference>
<feature type="compositionally biased region" description="Polar residues" evidence="1">
    <location>
        <begin position="172"/>
        <end position="195"/>
    </location>
</feature>
<dbReference type="GO" id="GO:0004721">
    <property type="term" value="F:phosphoprotein phosphatase activity"/>
    <property type="evidence" value="ECO:0007669"/>
    <property type="project" value="InterPro"/>
</dbReference>
<dbReference type="Gene3D" id="3.90.190.10">
    <property type="entry name" value="Protein tyrosine phosphatase superfamily"/>
    <property type="match status" value="1"/>
</dbReference>
<feature type="domain" description="Tyrosine specific protein phosphatases" evidence="2">
    <location>
        <begin position="80"/>
        <end position="147"/>
    </location>
</feature>
<evidence type="ECO:0000259" key="2">
    <source>
        <dbReference type="PROSITE" id="PS50056"/>
    </source>
</evidence>
<dbReference type="eggNOG" id="ENOG5033KBI">
    <property type="taxonomic scope" value="Bacteria"/>
</dbReference>
<evidence type="ECO:0000256" key="1">
    <source>
        <dbReference type="SAM" id="MobiDB-lite"/>
    </source>
</evidence>
<dbReference type="InterPro" id="IPR000387">
    <property type="entry name" value="Tyr_Pase_dom"/>
</dbReference>
<name>A0A0T6LNF2_WENVI</name>
<evidence type="ECO:0000313" key="3">
    <source>
        <dbReference type="EMBL" id="KRV47375.1"/>
    </source>
</evidence>
<dbReference type="Pfam" id="PF13350">
    <property type="entry name" value="Y_phosphatase3"/>
    <property type="match status" value="1"/>
</dbReference>
<dbReference type="InterPro" id="IPR016130">
    <property type="entry name" value="Tyr_Pase_AS"/>
</dbReference>